<reference evidence="2" key="1">
    <citation type="submission" date="2007-06" db="EMBL/GenBank/DDBJ databases">
        <title>Complete sequence of Marinomonas sp. MWYL1.</title>
        <authorList>
            <consortium name="US DOE Joint Genome Institute"/>
            <person name="Copeland A."/>
            <person name="Lucas S."/>
            <person name="Lapidus A."/>
            <person name="Barry K."/>
            <person name="Glavina del Rio T."/>
            <person name="Dalin E."/>
            <person name="Tice H."/>
            <person name="Pitluck S."/>
            <person name="Kiss H."/>
            <person name="Brettin T."/>
            <person name="Bruce D."/>
            <person name="Detter J.C."/>
            <person name="Han C."/>
            <person name="Schmutz J."/>
            <person name="Larimer F."/>
            <person name="Land M."/>
            <person name="Hauser L."/>
            <person name="Kyrpides N."/>
            <person name="Kim E."/>
            <person name="Johnston A.W.B."/>
            <person name="Todd J.D."/>
            <person name="Rogers R."/>
            <person name="Wexler M."/>
            <person name="Bond P.L."/>
            <person name="Li Y."/>
            <person name="Richardson P."/>
        </authorList>
    </citation>
    <scope>NUCLEOTIDE SEQUENCE [LARGE SCALE GENOMIC DNA]</scope>
    <source>
        <strain evidence="2">MWYL1</strain>
    </source>
</reference>
<organism evidence="2">
    <name type="scientific">Marinomonas sp. (strain MWYL1)</name>
    <dbReference type="NCBI Taxonomy" id="400668"/>
    <lineage>
        <taxon>Bacteria</taxon>
        <taxon>Pseudomonadati</taxon>
        <taxon>Pseudomonadota</taxon>
        <taxon>Gammaproteobacteria</taxon>
        <taxon>Oceanospirillales</taxon>
        <taxon>Oceanospirillaceae</taxon>
        <taxon>Marinomonas</taxon>
    </lineage>
</organism>
<dbReference type="eggNOG" id="ENOG502ZA0I">
    <property type="taxonomic scope" value="Bacteria"/>
</dbReference>
<protein>
    <submittedName>
        <fullName evidence="2">Uncharacterized protein</fullName>
    </submittedName>
</protein>
<dbReference type="EMBL" id="CP000749">
    <property type="protein sequence ID" value="ABR69236.1"/>
    <property type="molecule type" value="Genomic_DNA"/>
</dbReference>
<feature type="transmembrane region" description="Helical" evidence="1">
    <location>
        <begin position="33"/>
        <end position="53"/>
    </location>
</feature>
<proteinExistence type="predicted"/>
<sequence length="528" mass="57663">MKVAIVKNWFGKFIAAMRPSKEITAFYQDEAGAVLPFAVLIIVGGVIAVSFAVDTTRMVNSSAQLKRATDVAALAIGNIQLTNGNDDDVDLQKIASGYVLSNLGMDSGLINQIEAEQVTVTKGEVDGSPTYKVSVSLIAQSDLLKAGGQEQVIFSTVEVVSRPTEVALILPNSGTEDRGELAALRKVSKEFARNLLGDESAGVSPTQKVWLSLVPFSQSVNVYDESDPDRINRWAAFGELNPPELRSLFRTGKARSLADPRFPDRKANLLCVHRGLSAGQNFFWDQPPSGQFEIYYRHDLPENGSPGAPPISWVGPNPDFPDTQAEDTRWIVADKGCPDAALLPLTDNLAEIDARLDKMSTRFNVNYAIAMSWAGAALSPNMRGGAGWGNNELPLDFSLDGNNVKVIVMLVNTIGDWFDTDAYNFNDGETTNDSMAFARQRFSDLCRDFNSKNIKFFFIGVRPGDPEDWGRTLFADVAGPGLRECASGDGNFHFADASNFSEGQSQISSSLEKIADDIRRNYYARLIE</sequence>
<dbReference type="OrthoDB" id="8624254at2"/>
<keyword evidence="1" id="KW-0472">Membrane</keyword>
<dbReference type="AlphaFoldDB" id="A6VS07"/>
<evidence type="ECO:0000313" key="2">
    <source>
        <dbReference type="EMBL" id="ABR69236.1"/>
    </source>
</evidence>
<keyword evidence="1" id="KW-1133">Transmembrane helix</keyword>
<gene>
    <name evidence="2" type="ordered locus">Mmwyl1_0295</name>
</gene>
<evidence type="ECO:0000256" key="1">
    <source>
        <dbReference type="SAM" id="Phobius"/>
    </source>
</evidence>
<name>A6VS07_MARMS</name>
<dbReference type="STRING" id="400668.Mmwyl1_0295"/>
<dbReference type="HOGENOM" id="CLU_039156_0_0_6"/>
<accession>A6VS07</accession>
<keyword evidence="1" id="KW-0812">Transmembrane</keyword>
<dbReference type="KEGG" id="mmw:Mmwyl1_0295"/>